<proteinExistence type="predicted"/>
<protein>
    <submittedName>
        <fullName evidence="2">Uncharacterized protein</fullName>
    </submittedName>
</protein>
<evidence type="ECO:0000313" key="3">
    <source>
        <dbReference type="Proteomes" id="UP000812287"/>
    </source>
</evidence>
<gene>
    <name evidence="2" type="ORF">BT62DRAFT_1007088</name>
</gene>
<dbReference type="EMBL" id="MU250537">
    <property type="protein sequence ID" value="KAG7445359.1"/>
    <property type="molecule type" value="Genomic_DNA"/>
</dbReference>
<evidence type="ECO:0000313" key="2">
    <source>
        <dbReference type="EMBL" id="KAG7445359.1"/>
    </source>
</evidence>
<feature type="region of interest" description="Disordered" evidence="1">
    <location>
        <begin position="45"/>
        <end position="66"/>
    </location>
</feature>
<dbReference type="AlphaFoldDB" id="A0A9P7VR38"/>
<reference evidence="2" key="1">
    <citation type="submission" date="2020-11" db="EMBL/GenBank/DDBJ databases">
        <title>Adaptations for nitrogen fixation in a non-lichenized fungal sporocarp promotes dispersal by wood-feeding termites.</title>
        <authorList>
            <consortium name="DOE Joint Genome Institute"/>
            <person name="Koch R.A."/>
            <person name="Yoon G."/>
            <person name="Arayal U."/>
            <person name="Lail K."/>
            <person name="Amirebrahimi M."/>
            <person name="Labutti K."/>
            <person name="Lipzen A."/>
            <person name="Riley R."/>
            <person name="Barry K."/>
            <person name="Henrissat B."/>
            <person name="Grigoriev I.V."/>
            <person name="Herr J.R."/>
            <person name="Aime M.C."/>
        </authorList>
    </citation>
    <scope>NUCLEOTIDE SEQUENCE</scope>
    <source>
        <strain evidence="2">MCA 3950</strain>
    </source>
</reference>
<sequence>MSWKSAEAHLTIRIHIESCPEKVVEHSTRQSNTLESRHGKHLTALDSVDIKEGDDGEKEGACAVDPPMNMISEMPDTGFLPVQSDVASVGKPPKSAYSVMQTKRIP</sequence>
<organism evidence="2 3">
    <name type="scientific">Guyanagaster necrorhizus</name>
    <dbReference type="NCBI Taxonomy" id="856835"/>
    <lineage>
        <taxon>Eukaryota</taxon>
        <taxon>Fungi</taxon>
        <taxon>Dikarya</taxon>
        <taxon>Basidiomycota</taxon>
        <taxon>Agaricomycotina</taxon>
        <taxon>Agaricomycetes</taxon>
        <taxon>Agaricomycetidae</taxon>
        <taxon>Agaricales</taxon>
        <taxon>Marasmiineae</taxon>
        <taxon>Physalacriaceae</taxon>
        <taxon>Guyanagaster</taxon>
    </lineage>
</organism>
<dbReference type="GeneID" id="66099589"/>
<name>A0A9P7VR38_9AGAR</name>
<accession>A0A9P7VR38</accession>
<dbReference type="RefSeq" id="XP_043038859.1">
    <property type="nucleotide sequence ID" value="XM_043177302.1"/>
</dbReference>
<dbReference type="Proteomes" id="UP000812287">
    <property type="component" value="Unassembled WGS sequence"/>
</dbReference>
<comment type="caution">
    <text evidence="2">The sequence shown here is derived from an EMBL/GenBank/DDBJ whole genome shotgun (WGS) entry which is preliminary data.</text>
</comment>
<keyword evidence="3" id="KW-1185">Reference proteome</keyword>
<evidence type="ECO:0000256" key="1">
    <source>
        <dbReference type="SAM" id="MobiDB-lite"/>
    </source>
</evidence>